<dbReference type="Gene3D" id="3.30.1360.110">
    <property type="entry name" value="Domain 2, Phosphonoacetate Hydrolase"/>
    <property type="match status" value="1"/>
</dbReference>
<keyword evidence="1" id="KW-0378">Hydrolase</keyword>
<dbReference type="PANTHER" id="PTHR10151:SF120">
    <property type="entry name" value="BIS(5'-ADENOSYL)-TRIPHOSPHATASE"/>
    <property type="match status" value="1"/>
</dbReference>
<reference evidence="1 2" key="1">
    <citation type="submission" date="2017-04" db="EMBL/GenBank/DDBJ databases">
        <authorList>
            <person name="Afonso C.L."/>
            <person name="Miller P.J."/>
            <person name="Scott M.A."/>
            <person name="Spackman E."/>
            <person name="Goraichik I."/>
            <person name="Dimitrov K.M."/>
            <person name="Suarez D.L."/>
            <person name="Swayne D.E."/>
        </authorList>
    </citation>
    <scope>NUCLEOTIDE SEQUENCE [LARGE SCALE GENOMIC DNA]</scope>
    <source>
        <strain evidence="1 2">ToBE</strain>
    </source>
</reference>
<evidence type="ECO:0000313" key="1">
    <source>
        <dbReference type="EMBL" id="SMB93722.1"/>
    </source>
</evidence>
<gene>
    <name evidence="1" type="ORF">SAMN00808754_0901</name>
</gene>
<dbReference type="InterPro" id="IPR002591">
    <property type="entry name" value="Phosphodiest/P_Trfase"/>
</dbReference>
<dbReference type="EMBL" id="LT838272">
    <property type="protein sequence ID" value="SMB93722.1"/>
    <property type="molecule type" value="Genomic_DNA"/>
</dbReference>
<dbReference type="InterPro" id="IPR023116">
    <property type="entry name" value="Phosphonoacetate_hydro_insert"/>
</dbReference>
<dbReference type="STRING" id="698762.SAMN00808754_0901"/>
<dbReference type="RefSeq" id="WP_084664407.1">
    <property type="nucleotide sequence ID" value="NZ_LT838272.1"/>
</dbReference>
<protein>
    <submittedName>
        <fullName evidence="1">Phosphonoacetate hydrolase</fullName>
    </submittedName>
</protein>
<dbReference type="Proteomes" id="UP000192569">
    <property type="component" value="Chromosome I"/>
</dbReference>
<dbReference type="OrthoDB" id="8580666at2"/>
<dbReference type="SUPFAM" id="SSF53649">
    <property type="entry name" value="Alkaline phosphatase-like"/>
    <property type="match status" value="1"/>
</dbReference>
<dbReference type="GO" id="GO:0016787">
    <property type="term" value="F:hydrolase activity"/>
    <property type="evidence" value="ECO:0007669"/>
    <property type="project" value="UniProtKB-KW"/>
</dbReference>
<proteinExistence type="predicted"/>
<accession>A0A1W1VK29</accession>
<name>A0A1W1VK29_9FIRM</name>
<evidence type="ECO:0000313" key="2">
    <source>
        <dbReference type="Proteomes" id="UP000192569"/>
    </source>
</evidence>
<dbReference type="AlphaFoldDB" id="A0A1W1VK29"/>
<dbReference type="PANTHER" id="PTHR10151">
    <property type="entry name" value="ECTONUCLEOTIDE PYROPHOSPHATASE/PHOSPHODIESTERASE"/>
    <property type="match status" value="1"/>
</dbReference>
<dbReference type="InterPro" id="IPR017850">
    <property type="entry name" value="Alkaline_phosphatase_core_sf"/>
</dbReference>
<dbReference type="Pfam" id="PF01663">
    <property type="entry name" value="Phosphodiest"/>
    <property type="match status" value="1"/>
</dbReference>
<dbReference type="Gene3D" id="3.40.720.10">
    <property type="entry name" value="Alkaline Phosphatase, subunit A"/>
    <property type="match status" value="1"/>
</dbReference>
<sequence>MLPKILIFCLDGCAPAYLQQGVTPNLEAVGRQGFYRLVQAAAPTVTNVNHATILTGSFPDKHGVTGNFWYDPQSEARGFVEDPGFVQEETIIDLYARCGGRAAILTVKGKVVDIFGRGISLKLSVEKPDPSFFNWLGLKSPPPVASIEASIWLLEACYRLLKQDKGIDLIYCTTNDYPFHHFGPETAEGQRFIKEVDRWIGLILDLDPDREVYITADHGMNSKRHLVNMQKKLEAAGLDVVCVGVIKDRYKENHPYEEGGALYLYLRQSSQEETLIQYLKASPFIDSFYKRQEAALQFHLPPDRIGDWVLFAPPDVAFAEVEEEELIIPVRTHGSLYEREVPLFALNARRPAEEYIYTRDIVCYLKQDLTDK</sequence>
<keyword evidence="2" id="KW-1185">Reference proteome</keyword>
<organism evidence="1 2">
    <name type="scientific">Thermanaeromonas toyohensis ToBE</name>
    <dbReference type="NCBI Taxonomy" id="698762"/>
    <lineage>
        <taxon>Bacteria</taxon>
        <taxon>Bacillati</taxon>
        <taxon>Bacillota</taxon>
        <taxon>Clostridia</taxon>
        <taxon>Neomoorellales</taxon>
        <taxon>Neomoorellaceae</taxon>
        <taxon>Thermanaeromonas</taxon>
    </lineage>
</organism>